<reference evidence="2" key="1">
    <citation type="journal article" date="2019" name="PeerJ">
        <title>Genes of the pig, Sus scrofa, reconstructed with EvidentialGene.</title>
        <authorList>
            <person name="Gilbert D.G."/>
        </authorList>
    </citation>
    <scope>NUCLEOTIDE SEQUENCE</scope>
</reference>
<feature type="compositionally biased region" description="Low complexity" evidence="1">
    <location>
        <begin position="58"/>
        <end position="67"/>
    </location>
</feature>
<sequence>MTSSSSRSALGRQRALGCCAPEPGSTSGLAAAAPGRSASMTPSTASSMEGPKSRWKDSSGSAGAGARRAGGGGCGTEGGGAERGAPAGGARGSGGGPPPWRLRNDVSPKASPPRPTCRVCRKSPRGAEMDRAPRSGRFLGCAGPSCFSTGISQSLLKRAGVRSGSGSSRDHPPTPATSPWFGACLRLLVPGRRLPSSSGRGSHLHQERKCQPLSGAMVGAQTGAELPLRPAPSALGREG</sequence>
<feature type="compositionally biased region" description="Low complexity" evidence="1">
    <location>
        <begin position="192"/>
        <end position="201"/>
    </location>
</feature>
<accession>A0A480HN36</accession>
<organism evidence="2">
    <name type="scientific">Sus scrofa</name>
    <name type="common">Pig</name>
    <dbReference type="NCBI Taxonomy" id="9823"/>
    <lineage>
        <taxon>Eukaryota</taxon>
        <taxon>Metazoa</taxon>
        <taxon>Chordata</taxon>
        <taxon>Craniata</taxon>
        <taxon>Vertebrata</taxon>
        <taxon>Euteleostomi</taxon>
        <taxon>Mammalia</taxon>
        <taxon>Eutheria</taxon>
        <taxon>Laurasiatheria</taxon>
        <taxon>Artiodactyla</taxon>
        <taxon>Suina</taxon>
        <taxon>Suidae</taxon>
        <taxon>Sus</taxon>
    </lineage>
</organism>
<feature type="region of interest" description="Disordered" evidence="1">
    <location>
        <begin position="192"/>
        <end position="239"/>
    </location>
</feature>
<feature type="compositionally biased region" description="Low complexity" evidence="1">
    <location>
        <begin position="37"/>
        <end position="48"/>
    </location>
</feature>
<feature type="region of interest" description="Disordered" evidence="1">
    <location>
        <begin position="1"/>
        <end position="135"/>
    </location>
</feature>
<proteinExistence type="predicted"/>
<evidence type="ECO:0000256" key="1">
    <source>
        <dbReference type="SAM" id="MobiDB-lite"/>
    </source>
</evidence>
<dbReference type="AlphaFoldDB" id="A0A480HN36"/>
<feature type="compositionally biased region" description="Gly residues" evidence="1">
    <location>
        <begin position="68"/>
        <end position="95"/>
    </location>
</feature>
<protein>
    <submittedName>
        <fullName evidence="2">Cdc42 effector protein 5</fullName>
    </submittedName>
</protein>
<dbReference type="EMBL" id="DQIR01070645">
    <property type="protein sequence ID" value="HDA26121.1"/>
    <property type="molecule type" value="Transcribed_RNA"/>
</dbReference>
<name>A0A480HN36_PIG</name>
<evidence type="ECO:0000313" key="2">
    <source>
        <dbReference type="EMBL" id="HDA26121.1"/>
    </source>
</evidence>
<dbReference type="EMBL" id="DQIR01052129">
    <property type="protein sequence ID" value="HDA07605.1"/>
    <property type="molecule type" value="Transcribed_RNA"/>
</dbReference>
<feature type="region of interest" description="Disordered" evidence="1">
    <location>
        <begin position="158"/>
        <end position="180"/>
    </location>
</feature>